<dbReference type="AlphaFoldDB" id="A0A8B6DE30"/>
<dbReference type="Pfam" id="PF04505">
    <property type="entry name" value="CD225"/>
    <property type="match status" value="1"/>
</dbReference>
<evidence type="ECO:0000256" key="2">
    <source>
        <dbReference type="ARBA" id="ARBA00006843"/>
    </source>
</evidence>
<dbReference type="InterPro" id="IPR007593">
    <property type="entry name" value="CD225/Dispanin_fam"/>
</dbReference>
<dbReference type="GO" id="GO:0016020">
    <property type="term" value="C:membrane"/>
    <property type="evidence" value="ECO:0007669"/>
    <property type="project" value="UniProtKB-SubCell"/>
</dbReference>
<name>A0A8B6DE30_MYTGA</name>
<organism evidence="7 8">
    <name type="scientific">Mytilus galloprovincialis</name>
    <name type="common">Mediterranean mussel</name>
    <dbReference type="NCBI Taxonomy" id="29158"/>
    <lineage>
        <taxon>Eukaryota</taxon>
        <taxon>Metazoa</taxon>
        <taxon>Spiralia</taxon>
        <taxon>Lophotrochozoa</taxon>
        <taxon>Mollusca</taxon>
        <taxon>Bivalvia</taxon>
        <taxon>Autobranchia</taxon>
        <taxon>Pteriomorphia</taxon>
        <taxon>Mytilida</taxon>
        <taxon>Mytiloidea</taxon>
        <taxon>Mytilidae</taxon>
        <taxon>Mytilinae</taxon>
        <taxon>Mytilus</taxon>
    </lineage>
</organism>
<keyword evidence="8" id="KW-1185">Reference proteome</keyword>
<feature type="transmembrane region" description="Helical" evidence="6">
    <location>
        <begin position="70"/>
        <end position="94"/>
    </location>
</feature>
<protein>
    <submittedName>
        <fullName evidence="7">Uncharacterized protein</fullName>
    </submittedName>
</protein>
<keyword evidence="3 6" id="KW-0812">Transmembrane</keyword>
<evidence type="ECO:0000256" key="6">
    <source>
        <dbReference type="SAM" id="Phobius"/>
    </source>
</evidence>
<dbReference type="PANTHER" id="PTHR14948:SF25">
    <property type="entry name" value="DUF4190 DOMAIN-CONTAINING PROTEIN"/>
    <property type="match status" value="1"/>
</dbReference>
<gene>
    <name evidence="7" type="ORF">MGAL_10B053368</name>
</gene>
<sequence>MAQSSNYSQIPLNQDRSKSCLPTCNSDPVNVDQPTTSTSVVPCVSENQTVKIYSGKRQEKDEYPPDDSNYLYSAVCVSFCCFWPLGVVAILTAIKASIARSQGDYDAARRYNRLTSTLIGLSIIFGIISFLIYLYIYYITFRSSK</sequence>
<dbReference type="Proteomes" id="UP000596742">
    <property type="component" value="Unassembled WGS sequence"/>
</dbReference>
<evidence type="ECO:0000256" key="5">
    <source>
        <dbReference type="ARBA" id="ARBA00023136"/>
    </source>
</evidence>
<dbReference type="PANTHER" id="PTHR14948">
    <property type="entry name" value="NG5"/>
    <property type="match status" value="1"/>
</dbReference>
<dbReference type="OrthoDB" id="5989802at2759"/>
<evidence type="ECO:0000313" key="7">
    <source>
        <dbReference type="EMBL" id="VDI17922.1"/>
    </source>
</evidence>
<dbReference type="InterPro" id="IPR051423">
    <property type="entry name" value="CD225/Dispanin"/>
</dbReference>
<feature type="transmembrane region" description="Helical" evidence="6">
    <location>
        <begin position="114"/>
        <end position="138"/>
    </location>
</feature>
<evidence type="ECO:0000313" key="8">
    <source>
        <dbReference type="Proteomes" id="UP000596742"/>
    </source>
</evidence>
<evidence type="ECO:0000256" key="1">
    <source>
        <dbReference type="ARBA" id="ARBA00004370"/>
    </source>
</evidence>
<reference evidence="7" key="1">
    <citation type="submission" date="2018-11" db="EMBL/GenBank/DDBJ databases">
        <authorList>
            <person name="Alioto T."/>
            <person name="Alioto T."/>
        </authorList>
    </citation>
    <scope>NUCLEOTIDE SEQUENCE</scope>
</reference>
<proteinExistence type="inferred from homology"/>
<keyword evidence="4 6" id="KW-1133">Transmembrane helix</keyword>
<dbReference type="EMBL" id="UYJE01003285">
    <property type="protein sequence ID" value="VDI17922.1"/>
    <property type="molecule type" value="Genomic_DNA"/>
</dbReference>
<evidence type="ECO:0000256" key="3">
    <source>
        <dbReference type="ARBA" id="ARBA00022692"/>
    </source>
</evidence>
<comment type="similarity">
    <text evidence="2">Belongs to the CD225/Dispanin family.</text>
</comment>
<accession>A0A8B6DE30</accession>
<keyword evidence="5 6" id="KW-0472">Membrane</keyword>
<comment type="caution">
    <text evidence="7">The sequence shown here is derived from an EMBL/GenBank/DDBJ whole genome shotgun (WGS) entry which is preliminary data.</text>
</comment>
<evidence type="ECO:0000256" key="4">
    <source>
        <dbReference type="ARBA" id="ARBA00022989"/>
    </source>
</evidence>
<comment type="subcellular location">
    <subcellularLocation>
        <location evidence="1">Membrane</location>
    </subcellularLocation>
</comment>